<proteinExistence type="inferred from homology"/>
<dbReference type="PROSITE" id="PS00160">
    <property type="entry name" value="ALDOLASE_KDPG_KHG_2"/>
    <property type="match status" value="1"/>
</dbReference>
<dbReference type="InterPro" id="IPR031338">
    <property type="entry name" value="KDPG/KHG_AS_2"/>
</dbReference>
<gene>
    <name evidence="6" type="ORF">OQ273_15760</name>
</gene>
<evidence type="ECO:0000313" key="7">
    <source>
        <dbReference type="Proteomes" id="UP001151234"/>
    </source>
</evidence>
<dbReference type="InterPro" id="IPR000887">
    <property type="entry name" value="Aldlse_KDPG_KHG"/>
</dbReference>
<dbReference type="GO" id="GO:0016829">
    <property type="term" value="F:lyase activity"/>
    <property type="evidence" value="ECO:0007669"/>
    <property type="project" value="UniProtKB-KW"/>
</dbReference>
<dbReference type="CDD" id="cd00452">
    <property type="entry name" value="KDPG_aldolase"/>
    <property type="match status" value="1"/>
</dbReference>
<dbReference type="PANTHER" id="PTHR30246:SF1">
    <property type="entry name" value="2-DEHYDRO-3-DEOXY-6-PHOSPHOGALACTONATE ALDOLASE-RELATED"/>
    <property type="match status" value="1"/>
</dbReference>
<evidence type="ECO:0000256" key="5">
    <source>
        <dbReference type="ARBA" id="ARBA00023277"/>
    </source>
</evidence>
<organism evidence="6 7">
    <name type="scientific">Hoeflea prorocentri</name>
    <dbReference type="NCBI Taxonomy" id="1922333"/>
    <lineage>
        <taxon>Bacteria</taxon>
        <taxon>Pseudomonadati</taxon>
        <taxon>Pseudomonadota</taxon>
        <taxon>Alphaproteobacteria</taxon>
        <taxon>Hyphomicrobiales</taxon>
        <taxon>Rhizobiaceae</taxon>
        <taxon>Hoeflea</taxon>
    </lineage>
</organism>
<comment type="caution">
    <text evidence="6">The sequence shown here is derived from an EMBL/GenBank/DDBJ whole genome shotgun (WGS) entry which is preliminary data.</text>
</comment>
<evidence type="ECO:0000256" key="3">
    <source>
        <dbReference type="ARBA" id="ARBA00011233"/>
    </source>
</evidence>
<evidence type="ECO:0000313" key="6">
    <source>
        <dbReference type="EMBL" id="MDA5400037.1"/>
    </source>
</evidence>
<protein>
    <submittedName>
        <fullName evidence="6">2-dehydro-3-deoxy-6-phosphogalactonate aldolase</fullName>
    </submittedName>
</protein>
<name>A0A9X3UKJ4_9HYPH</name>
<dbReference type="InterPro" id="IPR013785">
    <property type="entry name" value="Aldolase_TIM"/>
</dbReference>
<sequence>MTNTIPWPSLKRSLVAILRGLKPEETAEAVQALVDAGFEAIEIPLNSPEPFTSIKIAVDAAPAGCLIGAGTVLELADVERLAEAGGRLMVSPNVDPAVIRAASDCQMVTMPGVFTPTEALSAVKAGASGLKFFPASILGPSGITAIRAVLPAHVEIGAVGGVSHENYESYREAGIRTFGLGSSLYKPGMDTAEIARRARLSVETYDAVFGA</sequence>
<evidence type="ECO:0000256" key="2">
    <source>
        <dbReference type="ARBA" id="ARBA00006906"/>
    </source>
</evidence>
<dbReference type="Proteomes" id="UP001151234">
    <property type="component" value="Unassembled WGS sequence"/>
</dbReference>
<evidence type="ECO:0000256" key="1">
    <source>
        <dbReference type="ARBA" id="ARBA00004761"/>
    </source>
</evidence>
<keyword evidence="7" id="KW-1185">Reference proteome</keyword>
<dbReference type="Pfam" id="PF01081">
    <property type="entry name" value="Aldolase"/>
    <property type="match status" value="1"/>
</dbReference>
<comment type="similarity">
    <text evidence="2">Belongs to the KHG/KDPG aldolase family.</text>
</comment>
<comment type="subunit">
    <text evidence="3">Homotrimer.</text>
</comment>
<dbReference type="NCBIfam" id="NF006600">
    <property type="entry name" value="PRK09140.1"/>
    <property type="match status" value="1"/>
</dbReference>
<accession>A0A9X3UKJ4</accession>
<dbReference type="PANTHER" id="PTHR30246">
    <property type="entry name" value="2-KETO-3-DEOXY-6-PHOSPHOGLUCONATE ALDOLASE"/>
    <property type="match status" value="1"/>
</dbReference>
<keyword evidence="5" id="KW-0119">Carbohydrate metabolism</keyword>
<comment type="pathway">
    <text evidence="1">Carbohydrate acid metabolism.</text>
</comment>
<dbReference type="RefSeq" id="WP_267991447.1">
    <property type="nucleotide sequence ID" value="NZ_JAPJZI010000001.1"/>
</dbReference>
<dbReference type="Gene3D" id="3.20.20.70">
    <property type="entry name" value="Aldolase class I"/>
    <property type="match status" value="1"/>
</dbReference>
<dbReference type="SUPFAM" id="SSF51569">
    <property type="entry name" value="Aldolase"/>
    <property type="match status" value="1"/>
</dbReference>
<reference evidence="6" key="1">
    <citation type="submission" date="2022-11" db="EMBL/GenBank/DDBJ databases">
        <title>Draft genome sequence of Hoeflea poritis E7-10 and Hoeflea prorocentri PM5-8, separated from scleractinian coral Porites lutea and marine dinoflagellate.</title>
        <authorList>
            <person name="Zhang G."/>
            <person name="Wei Q."/>
            <person name="Cai L."/>
        </authorList>
    </citation>
    <scope>NUCLEOTIDE SEQUENCE</scope>
    <source>
        <strain evidence="6">PM5-8</strain>
    </source>
</reference>
<dbReference type="EMBL" id="JAPJZI010000001">
    <property type="protein sequence ID" value="MDA5400037.1"/>
    <property type="molecule type" value="Genomic_DNA"/>
</dbReference>
<evidence type="ECO:0000256" key="4">
    <source>
        <dbReference type="ARBA" id="ARBA00023239"/>
    </source>
</evidence>
<dbReference type="AlphaFoldDB" id="A0A9X3UKJ4"/>
<keyword evidence="4" id="KW-0456">Lyase</keyword>